<comment type="caution">
    <text evidence="2">The sequence shown here is derived from an EMBL/GenBank/DDBJ whole genome shotgun (WGS) entry which is preliminary data.</text>
</comment>
<feature type="compositionally biased region" description="Basic and acidic residues" evidence="1">
    <location>
        <begin position="1"/>
        <end position="31"/>
    </location>
</feature>
<accession>A0A814F5Y4</accession>
<sequence length="132" mass="15074">MSKNDEHMKKLESEEDDHDHNHQKQQNEKKQSSSAINELVVHFNISPNISQINQSYSSIDYCPMMSDGVLGNVNNEKLSTSHKSLFDCYLNPSENIETKSDTSYMQTTVIQSLVVKLPVKIIQKDIEKTSDK</sequence>
<dbReference type="EMBL" id="CAJNOH010000273">
    <property type="protein sequence ID" value="CAF0978698.1"/>
    <property type="molecule type" value="Genomic_DNA"/>
</dbReference>
<feature type="region of interest" description="Disordered" evidence="1">
    <location>
        <begin position="1"/>
        <end position="35"/>
    </location>
</feature>
<keyword evidence="5" id="KW-1185">Reference proteome</keyword>
<protein>
    <submittedName>
        <fullName evidence="2">Uncharacterized protein</fullName>
    </submittedName>
</protein>
<name>A0A814F5Y4_9BILA</name>
<reference evidence="2" key="1">
    <citation type="submission" date="2021-02" db="EMBL/GenBank/DDBJ databases">
        <authorList>
            <person name="Nowell W R."/>
        </authorList>
    </citation>
    <scope>NUCLEOTIDE SEQUENCE</scope>
</reference>
<gene>
    <name evidence="3" type="ORF">JXQ802_LOCUS18230</name>
    <name evidence="2" type="ORF">PYM288_LOCUS13498</name>
</gene>
<evidence type="ECO:0000313" key="2">
    <source>
        <dbReference type="EMBL" id="CAF0978698.1"/>
    </source>
</evidence>
<evidence type="ECO:0000313" key="5">
    <source>
        <dbReference type="Proteomes" id="UP000663870"/>
    </source>
</evidence>
<dbReference type="Proteomes" id="UP000663870">
    <property type="component" value="Unassembled WGS sequence"/>
</dbReference>
<dbReference type="AlphaFoldDB" id="A0A814F5Y4"/>
<organism evidence="2 4">
    <name type="scientific">Rotaria sordida</name>
    <dbReference type="NCBI Taxonomy" id="392033"/>
    <lineage>
        <taxon>Eukaryota</taxon>
        <taxon>Metazoa</taxon>
        <taxon>Spiralia</taxon>
        <taxon>Gnathifera</taxon>
        <taxon>Rotifera</taxon>
        <taxon>Eurotatoria</taxon>
        <taxon>Bdelloidea</taxon>
        <taxon>Philodinida</taxon>
        <taxon>Philodinidae</taxon>
        <taxon>Rotaria</taxon>
    </lineage>
</organism>
<evidence type="ECO:0000256" key="1">
    <source>
        <dbReference type="SAM" id="MobiDB-lite"/>
    </source>
</evidence>
<evidence type="ECO:0000313" key="4">
    <source>
        <dbReference type="Proteomes" id="UP000663854"/>
    </source>
</evidence>
<dbReference type="EMBL" id="CAJNOL010000475">
    <property type="protein sequence ID" value="CAF1081919.1"/>
    <property type="molecule type" value="Genomic_DNA"/>
</dbReference>
<dbReference type="Proteomes" id="UP000663854">
    <property type="component" value="Unassembled WGS sequence"/>
</dbReference>
<proteinExistence type="predicted"/>
<evidence type="ECO:0000313" key="3">
    <source>
        <dbReference type="EMBL" id="CAF1081919.1"/>
    </source>
</evidence>